<dbReference type="Gene3D" id="1.10.10.60">
    <property type="entry name" value="Homeodomain-like"/>
    <property type="match status" value="1"/>
</dbReference>
<protein>
    <recommendedName>
        <fullName evidence="4">Transcription regulator HTH AraC- type ligand binding domain-containing protein</fullName>
    </recommendedName>
</protein>
<keyword evidence="1" id="KW-0805">Transcription regulation</keyword>
<dbReference type="Proteomes" id="UP001324287">
    <property type="component" value="Chromosome"/>
</dbReference>
<sequence length="285" mass="30794">MCDPRFSDVHETDGGQVEAHLAPAVRLHHVPSDGFTVHVHRVTQGPVSVEETRGTDGVRITLEGEPSYVVGLPLRKPVHAVHGRRELDLSPGQAAVFAPPVETTMGTPDQFDVVLVRVGPGALEGALESLLGRAVRRPLPLATTVALGTTAGQAWAGVVRSVAGAVPGTTSILGNPLGRAHVQDALLAGLLYATGHPDRDALDVPVLTWGPRKVRECLDLIEAHPERLLTSGTLAAHADMSVRALEGCWRRERDVLPRQDVERVRLRRAHRDLEAHRPGRRRSRT</sequence>
<dbReference type="Pfam" id="PF14525">
    <property type="entry name" value="AraC_binding_2"/>
    <property type="match status" value="1"/>
</dbReference>
<reference evidence="5 6" key="1">
    <citation type="submission" date="2023-12" db="EMBL/GenBank/DDBJ databases">
        <title>Blastococcus brunescens sp. nov., an actonobacterium isolated from sandstone collected in sahara desert.</title>
        <authorList>
            <person name="Gtari M."/>
            <person name="Ghodhbane F."/>
        </authorList>
    </citation>
    <scope>NUCLEOTIDE SEQUENCE [LARGE SCALE GENOMIC DNA]</scope>
    <source>
        <strain evidence="5 6">BMG 8361</strain>
    </source>
</reference>
<keyword evidence="6" id="KW-1185">Reference proteome</keyword>
<evidence type="ECO:0000313" key="6">
    <source>
        <dbReference type="Proteomes" id="UP001324287"/>
    </source>
</evidence>
<gene>
    <name evidence="5" type="ORF">U6N30_17130</name>
</gene>
<keyword evidence="3" id="KW-0804">Transcription</keyword>
<evidence type="ECO:0000256" key="1">
    <source>
        <dbReference type="ARBA" id="ARBA00023015"/>
    </source>
</evidence>
<evidence type="ECO:0000256" key="2">
    <source>
        <dbReference type="ARBA" id="ARBA00023125"/>
    </source>
</evidence>
<dbReference type="RefSeq" id="WP_324273201.1">
    <property type="nucleotide sequence ID" value="NZ_CP141261.1"/>
</dbReference>
<organism evidence="5 6">
    <name type="scientific">Blastococcus brunescens</name>
    <dbReference type="NCBI Taxonomy" id="1564165"/>
    <lineage>
        <taxon>Bacteria</taxon>
        <taxon>Bacillati</taxon>
        <taxon>Actinomycetota</taxon>
        <taxon>Actinomycetes</taxon>
        <taxon>Geodermatophilales</taxon>
        <taxon>Geodermatophilaceae</taxon>
        <taxon>Blastococcus</taxon>
    </lineage>
</organism>
<evidence type="ECO:0000256" key="3">
    <source>
        <dbReference type="ARBA" id="ARBA00023163"/>
    </source>
</evidence>
<accession>A0ABZ1ATD5</accession>
<evidence type="ECO:0000313" key="5">
    <source>
        <dbReference type="EMBL" id="WRL61841.1"/>
    </source>
</evidence>
<dbReference type="EMBL" id="CP141261">
    <property type="protein sequence ID" value="WRL61841.1"/>
    <property type="molecule type" value="Genomic_DNA"/>
</dbReference>
<proteinExistence type="predicted"/>
<feature type="domain" description="Transcription regulator HTH AraC- type ligand binding" evidence="4">
    <location>
        <begin position="25"/>
        <end position="191"/>
    </location>
</feature>
<evidence type="ECO:0000259" key="4">
    <source>
        <dbReference type="Pfam" id="PF14525"/>
    </source>
</evidence>
<keyword evidence="2" id="KW-0238">DNA-binding</keyword>
<dbReference type="InterPro" id="IPR035418">
    <property type="entry name" value="AraC-bd_2"/>
</dbReference>
<dbReference type="PANTHER" id="PTHR46796">
    <property type="entry name" value="HTH-TYPE TRANSCRIPTIONAL ACTIVATOR RHAS-RELATED"/>
    <property type="match status" value="1"/>
</dbReference>
<name>A0ABZ1ATD5_9ACTN</name>
<dbReference type="InterPro" id="IPR050204">
    <property type="entry name" value="AraC_XylS_family_regulators"/>
</dbReference>